<name>A0A101E394_ARCFL</name>
<dbReference type="Proteomes" id="UP000054015">
    <property type="component" value="Unassembled WGS sequence"/>
</dbReference>
<organism evidence="1 2">
    <name type="scientific">Archaeoglobus fulgidus</name>
    <dbReference type="NCBI Taxonomy" id="2234"/>
    <lineage>
        <taxon>Archaea</taxon>
        <taxon>Methanobacteriati</taxon>
        <taxon>Methanobacteriota</taxon>
        <taxon>Archaeoglobi</taxon>
        <taxon>Archaeoglobales</taxon>
        <taxon>Archaeoglobaceae</taxon>
        <taxon>Archaeoglobus</taxon>
    </lineage>
</organism>
<comment type="caution">
    <text evidence="1">The sequence shown here is derived from an EMBL/GenBank/DDBJ whole genome shotgun (WGS) entry which is preliminary data.</text>
</comment>
<dbReference type="AlphaFoldDB" id="A0A101E394"/>
<dbReference type="EMBL" id="LGEX01000001">
    <property type="protein sequence ID" value="KUK07744.1"/>
    <property type="molecule type" value="Genomic_DNA"/>
</dbReference>
<sequence length="164" mass="18338">MRHSFHKFIGDLVSATEYTVMKDAACGGDGKLPLYHGNFRFADVDMAIVHDNAVRVIIEIEESGKNPVHIFGKFLASALSTHLSKGIEYYPLESVLFIQIVETSNLDERTGKFEQFEAIEETIRSILPLKGSEVVDYRLLAGDRYDFSAEMGKELIGLLKSHIG</sequence>
<reference evidence="2" key="1">
    <citation type="journal article" date="2015" name="MBio">
        <title>Genome-Resolved Metagenomic Analysis Reveals Roles for Candidate Phyla and Other Microbial Community Members in Biogeochemical Transformations in Oil Reservoirs.</title>
        <authorList>
            <person name="Hu P."/>
            <person name="Tom L."/>
            <person name="Singh A."/>
            <person name="Thomas B.C."/>
            <person name="Baker B.J."/>
            <person name="Piceno Y.M."/>
            <person name="Andersen G.L."/>
            <person name="Banfield J.F."/>
        </authorList>
    </citation>
    <scope>NUCLEOTIDE SEQUENCE [LARGE SCALE GENOMIC DNA]</scope>
</reference>
<dbReference type="PATRIC" id="fig|2234.7.peg.718"/>
<evidence type="ECO:0000313" key="1">
    <source>
        <dbReference type="EMBL" id="KUK07744.1"/>
    </source>
</evidence>
<accession>A0A101E394</accession>
<protein>
    <submittedName>
        <fullName evidence="1">Uncharacterized protein</fullName>
    </submittedName>
</protein>
<evidence type="ECO:0000313" key="2">
    <source>
        <dbReference type="Proteomes" id="UP000054015"/>
    </source>
</evidence>
<gene>
    <name evidence="1" type="ORF">XD48_0079</name>
</gene>
<proteinExistence type="predicted"/>